<dbReference type="InterPro" id="IPR002937">
    <property type="entry name" value="Amino_oxidase"/>
</dbReference>
<evidence type="ECO:0000256" key="2">
    <source>
        <dbReference type="ARBA" id="ARBA00004496"/>
    </source>
</evidence>
<reference evidence="9 10" key="1">
    <citation type="submission" date="2024-06" db="EMBL/GenBank/DDBJ databases">
        <authorList>
            <person name="Kraege A."/>
            <person name="Thomma B."/>
        </authorList>
    </citation>
    <scope>NUCLEOTIDE SEQUENCE [LARGE SCALE GENOMIC DNA]</scope>
</reference>
<evidence type="ECO:0000256" key="7">
    <source>
        <dbReference type="ARBA" id="ARBA00023002"/>
    </source>
</evidence>
<sequence length="596" mass="63652">MSVVVIGAGFAGLSAARTLQAGRSLQVTVLEGSSRVGGRAHTLQTESAGQIELGATWLHGIKGHPAYDLAIERGLISPADKQRAKNQWGVATFVREGLAEPVDGDDAKTASLAGKLYSDAVEQAQEAEHSAGGATVGQYLRKKWRELRKERGTDPLYAEAWRWRENLQRAIDGCRTTDEMSSAGLAAYSELKGPNMPLSCGYSRVAEVMAEGLDIRYQHTVERIDWGESGATVHCSSGESFKCDAVICTVSLGVLKEGHKRLFHPPLQAQKQEAIRELAIGVVDKLFIRFHSAKQPAAGSSGASEPAAGRGVLSHQLLWKVCSTVGNAGFNPTTQPASDSPDAGNSAAARSVLSHQLLWKVDADDGYWDATSDPHQGDDTAVTSSGRPWWQGSYSLRMWGPEFLPVQSGARPIQGGQGPVGALVTDGTALAEGRGGAQQTISTVLESPGNGSMESVAEDCDVWGVMWVSGRAAAEMEACTDAEVHEGIRHILDAFPAIKLPKEFSVLRTRWGSDPLHRGSYSYVSASASTSDVEALSQPLEVKDPNGLMRPVVLFAGEATHVDHIGTVHGACFSGDREAQRLLKYFAQSKKFAIPA</sequence>
<keyword evidence="7" id="KW-0560">Oxidoreductase</keyword>
<organism evidence="9 10">
    <name type="scientific">Coccomyxa viridis</name>
    <dbReference type="NCBI Taxonomy" id="1274662"/>
    <lineage>
        <taxon>Eukaryota</taxon>
        <taxon>Viridiplantae</taxon>
        <taxon>Chlorophyta</taxon>
        <taxon>core chlorophytes</taxon>
        <taxon>Trebouxiophyceae</taxon>
        <taxon>Trebouxiophyceae incertae sedis</taxon>
        <taxon>Coccomyxaceae</taxon>
        <taxon>Coccomyxa</taxon>
    </lineage>
</organism>
<comment type="similarity">
    <text evidence="3">Belongs to the flavin monoamine oxidase family.</text>
</comment>
<evidence type="ECO:0000256" key="5">
    <source>
        <dbReference type="ARBA" id="ARBA00022630"/>
    </source>
</evidence>
<keyword evidence="6" id="KW-0274">FAD</keyword>
<dbReference type="Gene3D" id="3.50.50.60">
    <property type="entry name" value="FAD/NAD(P)-binding domain"/>
    <property type="match status" value="2"/>
</dbReference>
<dbReference type="PANTHER" id="PTHR10742">
    <property type="entry name" value="FLAVIN MONOAMINE OXIDASE"/>
    <property type="match status" value="1"/>
</dbReference>
<comment type="cofactor">
    <cofactor evidence="1">
        <name>FAD</name>
        <dbReference type="ChEBI" id="CHEBI:57692"/>
    </cofactor>
</comment>
<dbReference type="InterPro" id="IPR050281">
    <property type="entry name" value="Flavin_monoamine_oxidase"/>
</dbReference>
<feature type="domain" description="Amine oxidase" evidence="8">
    <location>
        <begin position="465"/>
        <end position="583"/>
    </location>
</feature>
<comment type="subcellular location">
    <subcellularLocation>
        <location evidence="2">Cytoplasm</location>
    </subcellularLocation>
</comment>
<dbReference type="EMBL" id="CAXHTA020000017">
    <property type="protein sequence ID" value="CAL5227355.1"/>
    <property type="molecule type" value="Genomic_DNA"/>
</dbReference>
<evidence type="ECO:0000259" key="8">
    <source>
        <dbReference type="Pfam" id="PF01593"/>
    </source>
</evidence>
<accession>A0ABP1G7R6</accession>
<dbReference type="Gene3D" id="3.90.660.10">
    <property type="match status" value="1"/>
</dbReference>
<dbReference type="PANTHER" id="PTHR10742:SF405">
    <property type="entry name" value="PEROXISOMAL N(1)-ACETYL-SPERMINE_SPERMIDINE OXIDASE"/>
    <property type="match status" value="1"/>
</dbReference>
<evidence type="ECO:0000256" key="3">
    <source>
        <dbReference type="ARBA" id="ARBA00005995"/>
    </source>
</evidence>
<evidence type="ECO:0000256" key="6">
    <source>
        <dbReference type="ARBA" id="ARBA00022827"/>
    </source>
</evidence>
<dbReference type="SUPFAM" id="SSF54373">
    <property type="entry name" value="FAD-linked reductases, C-terminal domain"/>
    <property type="match status" value="1"/>
</dbReference>
<evidence type="ECO:0000313" key="9">
    <source>
        <dbReference type="EMBL" id="CAL5227355.1"/>
    </source>
</evidence>
<dbReference type="Pfam" id="PF01593">
    <property type="entry name" value="Amino_oxidase"/>
    <property type="match status" value="2"/>
</dbReference>
<protein>
    <submittedName>
        <fullName evidence="9">G10303 protein</fullName>
    </submittedName>
</protein>
<keyword evidence="4" id="KW-0963">Cytoplasm</keyword>
<dbReference type="Proteomes" id="UP001497392">
    <property type="component" value="Unassembled WGS sequence"/>
</dbReference>
<dbReference type="InterPro" id="IPR036188">
    <property type="entry name" value="FAD/NAD-bd_sf"/>
</dbReference>
<dbReference type="SUPFAM" id="SSF51905">
    <property type="entry name" value="FAD/NAD(P)-binding domain"/>
    <property type="match status" value="1"/>
</dbReference>
<name>A0ABP1G7R6_9CHLO</name>
<gene>
    <name evidence="9" type="primary">g10303</name>
    <name evidence="9" type="ORF">VP750_LOCUS9261</name>
</gene>
<comment type="caution">
    <text evidence="9">The sequence shown here is derived from an EMBL/GenBank/DDBJ whole genome shotgun (WGS) entry which is preliminary data.</text>
</comment>
<keyword evidence="10" id="KW-1185">Reference proteome</keyword>
<feature type="domain" description="Amine oxidase" evidence="8">
    <location>
        <begin position="10"/>
        <end position="298"/>
    </location>
</feature>
<evidence type="ECO:0000256" key="1">
    <source>
        <dbReference type="ARBA" id="ARBA00001974"/>
    </source>
</evidence>
<proteinExistence type="inferred from homology"/>
<keyword evidence="5" id="KW-0285">Flavoprotein</keyword>
<evidence type="ECO:0000313" key="10">
    <source>
        <dbReference type="Proteomes" id="UP001497392"/>
    </source>
</evidence>
<evidence type="ECO:0000256" key="4">
    <source>
        <dbReference type="ARBA" id="ARBA00022490"/>
    </source>
</evidence>